<dbReference type="Proteomes" id="UP001500689">
    <property type="component" value="Unassembled WGS sequence"/>
</dbReference>
<reference evidence="2" key="1">
    <citation type="journal article" date="2019" name="Int. J. Syst. Evol. Microbiol.">
        <title>The Global Catalogue of Microorganisms (GCM) 10K type strain sequencing project: providing services to taxonomists for standard genome sequencing and annotation.</title>
        <authorList>
            <consortium name="The Broad Institute Genomics Platform"/>
            <consortium name="The Broad Institute Genome Sequencing Center for Infectious Disease"/>
            <person name="Wu L."/>
            <person name="Ma J."/>
        </authorList>
    </citation>
    <scope>NUCLEOTIDE SEQUENCE [LARGE SCALE GENOMIC DNA]</scope>
    <source>
        <strain evidence="2">JCM 16898</strain>
    </source>
</reference>
<keyword evidence="2" id="KW-1185">Reference proteome</keyword>
<accession>A0ABP6UVA4</accession>
<organism evidence="1 2">
    <name type="scientific">Amycolatopsis ultiminotia</name>
    <dbReference type="NCBI Taxonomy" id="543629"/>
    <lineage>
        <taxon>Bacteria</taxon>
        <taxon>Bacillati</taxon>
        <taxon>Actinomycetota</taxon>
        <taxon>Actinomycetes</taxon>
        <taxon>Pseudonocardiales</taxon>
        <taxon>Pseudonocardiaceae</taxon>
        <taxon>Amycolatopsis</taxon>
    </lineage>
</organism>
<dbReference type="RefSeq" id="WP_344854183.1">
    <property type="nucleotide sequence ID" value="NZ_BAAAZN010000001.1"/>
</dbReference>
<proteinExistence type="predicted"/>
<evidence type="ECO:0000313" key="2">
    <source>
        <dbReference type="Proteomes" id="UP001500689"/>
    </source>
</evidence>
<gene>
    <name evidence="1" type="ORF">GCM10022222_00880</name>
</gene>
<evidence type="ECO:0000313" key="1">
    <source>
        <dbReference type="EMBL" id="GAA3522827.1"/>
    </source>
</evidence>
<protein>
    <submittedName>
        <fullName evidence="1">Uncharacterized protein</fullName>
    </submittedName>
</protein>
<dbReference type="EMBL" id="BAAAZN010000001">
    <property type="protein sequence ID" value="GAA3522827.1"/>
    <property type="molecule type" value="Genomic_DNA"/>
</dbReference>
<name>A0ABP6UVA4_9PSEU</name>
<comment type="caution">
    <text evidence="1">The sequence shown here is derived from an EMBL/GenBank/DDBJ whole genome shotgun (WGS) entry which is preliminary data.</text>
</comment>
<sequence length="49" mass="4953">MSAVPGEQPTTGVVGLGVISNGVPGTWLAIARKPPPTEADRLVAETVPD</sequence>